<protein>
    <recommendedName>
        <fullName evidence="4">DUF5666 domain-containing protein</fullName>
    </recommendedName>
</protein>
<sequence>MKRHNVIKNLWEPKKIFALALAAVLLPACANEQETATVPNATGNVTTQEVSDNTNQLIGKTVTVRSEPVQKVGPASFTISDQQFFRNEPILVVNASGQPFLLPENTEVQVTGTVRNLVVSEIEREYNLTLEPNLYREYENKPAIIAQSIALSPKPGEVSKNPTQYYGRSIAINGEVENITGPNTFTLDEDQLVGGENLLVLHATPQAAINDGEKVVVTGVVRPFVVAEIERDYDITWDLNLKRKLEAEYSNKPVVIATQVYPSAVSQ</sequence>
<comment type="caution">
    <text evidence="2">The sequence shown here is derived from an EMBL/GenBank/DDBJ whole genome shotgun (WGS) entry which is preliminary data.</text>
</comment>
<keyword evidence="1" id="KW-0732">Signal</keyword>
<feature type="signal peptide" evidence="1">
    <location>
        <begin position="1"/>
        <end position="30"/>
    </location>
</feature>
<evidence type="ECO:0000256" key="1">
    <source>
        <dbReference type="SAM" id="SignalP"/>
    </source>
</evidence>
<evidence type="ECO:0000313" key="2">
    <source>
        <dbReference type="EMBL" id="OKH38649.1"/>
    </source>
</evidence>
<reference evidence="2 3" key="1">
    <citation type="submission" date="2016-11" db="EMBL/GenBank/DDBJ databases">
        <title>Draft Genome Sequences of Nine Cyanobacterial Strains from Diverse Habitats.</title>
        <authorList>
            <person name="Zhu T."/>
            <person name="Hou S."/>
            <person name="Lu X."/>
            <person name="Hess W.R."/>
        </authorList>
    </citation>
    <scope>NUCLEOTIDE SEQUENCE [LARGE SCALE GENOMIC DNA]</scope>
    <source>
        <strain evidence="2 3">IAM M-71</strain>
    </source>
</reference>
<name>A0A1U7IN29_9CYAN</name>
<evidence type="ECO:0008006" key="4">
    <source>
        <dbReference type="Google" id="ProtNLM"/>
    </source>
</evidence>
<organism evidence="2 3">
    <name type="scientific">[Phormidium ambiguum] IAM M-71</name>
    <dbReference type="NCBI Taxonomy" id="454136"/>
    <lineage>
        <taxon>Bacteria</taxon>
        <taxon>Bacillati</taxon>
        <taxon>Cyanobacteriota</taxon>
        <taxon>Cyanophyceae</taxon>
        <taxon>Oscillatoriophycideae</taxon>
        <taxon>Aerosakkonematales</taxon>
        <taxon>Aerosakkonemataceae</taxon>
        <taxon>Floridanema</taxon>
    </lineage>
</organism>
<feature type="chain" id="PRO_5012527369" description="DUF5666 domain-containing protein" evidence="1">
    <location>
        <begin position="31"/>
        <end position="267"/>
    </location>
</feature>
<dbReference type="OrthoDB" id="467381at2"/>
<dbReference type="RefSeq" id="WP_073593059.1">
    <property type="nucleotide sequence ID" value="NZ_MRCE01000007.1"/>
</dbReference>
<accession>A0A1U7IN29</accession>
<gene>
    <name evidence="2" type="ORF">NIES2119_08620</name>
</gene>
<evidence type="ECO:0000313" key="3">
    <source>
        <dbReference type="Proteomes" id="UP000185860"/>
    </source>
</evidence>
<dbReference type="STRING" id="454136.NIES2119_08620"/>
<proteinExistence type="predicted"/>
<dbReference type="EMBL" id="MRCE01000007">
    <property type="protein sequence ID" value="OKH38649.1"/>
    <property type="molecule type" value="Genomic_DNA"/>
</dbReference>
<dbReference type="AlphaFoldDB" id="A0A1U7IN29"/>
<dbReference type="Proteomes" id="UP000185860">
    <property type="component" value="Unassembled WGS sequence"/>
</dbReference>